<evidence type="ECO:0000313" key="2">
    <source>
        <dbReference type="EMBL" id="QRC93601.1"/>
    </source>
</evidence>
<reference evidence="3" key="1">
    <citation type="journal article" date="2021" name="BMC Genomics">
        <title>Chromosome-level genome assembly and manually-curated proteome of model necrotroph Parastagonospora nodorum Sn15 reveals a genome-wide trove of candidate effector homologs, and redundancy of virulence-related functions within an accessory chromosome.</title>
        <authorList>
            <person name="Bertazzoni S."/>
            <person name="Jones D.A.B."/>
            <person name="Phan H.T."/>
            <person name="Tan K.-C."/>
            <person name="Hane J.K."/>
        </authorList>
    </citation>
    <scope>NUCLEOTIDE SEQUENCE [LARGE SCALE GENOMIC DNA]</scope>
    <source>
        <strain evidence="3">SN15 / ATCC MYA-4574 / FGSC 10173)</strain>
    </source>
</reference>
<feature type="region of interest" description="Disordered" evidence="1">
    <location>
        <begin position="1"/>
        <end position="328"/>
    </location>
</feature>
<feature type="compositionally biased region" description="Basic and acidic residues" evidence="1">
    <location>
        <begin position="192"/>
        <end position="201"/>
    </location>
</feature>
<dbReference type="AlphaFoldDB" id="A0A7U2HYQ5"/>
<feature type="compositionally biased region" description="Low complexity" evidence="1">
    <location>
        <begin position="239"/>
        <end position="254"/>
    </location>
</feature>
<feature type="compositionally biased region" description="Basic and acidic residues" evidence="1">
    <location>
        <begin position="1"/>
        <end position="16"/>
    </location>
</feature>
<feature type="compositionally biased region" description="Basic and acidic residues" evidence="1">
    <location>
        <begin position="400"/>
        <end position="412"/>
    </location>
</feature>
<proteinExistence type="predicted"/>
<feature type="compositionally biased region" description="Low complexity" evidence="1">
    <location>
        <begin position="17"/>
        <end position="29"/>
    </location>
</feature>
<feature type="region of interest" description="Disordered" evidence="1">
    <location>
        <begin position="400"/>
        <end position="481"/>
    </location>
</feature>
<feature type="compositionally biased region" description="Polar residues" evidence="1">
    <location>
        <begin position="434"/>
        <end position="445"/>
    </location>
</feature>
<name>A0A7U2HYQ5_PHANO</name>
<accession>A0A7U2HYQ5</accession>
<feature type="compositionally biased region" description="Low complexity" evidence="1">
    <location>
        <begin position="68"/>
        <end position="80"/>
    </location>
</feature>
<dbReference type="OrthoDB" id="3793969at2759"/>
<feature type="compositionally biased region" description="Pro residues" evidence="1">
    <location>
        <begin position="303"/>
        <end position="314"/>
    </location>
</feature>
<dbReference type="EMBL" id="CP069025">
    <property type="protein sequence ID" value="QRC93601.1"/>
    <property type="molecule type" value="Genomic_DNA"/>
</dbReference>
<feature type="region of interest" description="Disordered" evidence="1">
    <location>
        <begin position="339"/>
        <end position="358"/>
    </location>
</feature>
<dbReference type="Proteomes" id="UP000663193">
    <property type="component" value="Chromosome 3"/>
</dbReference>
<sequence>MESDWPRRGHPLHEHSAASTTTTHPTLPSVAELIASSKPTSDTFPAYHHRTPSSPLPPIRSATPHSQAVPASAPANAPAPVEQSYFDAARHASRASPTNSATSTTPSEQHYYQQHQPQQQQQQQSRPHLPPSQGVTSENYHHLHDAAHSHTAPINSRRQDSAISHYRLETSKESSSFAPHPEPDFASYSRRSPKDSHRPESPHFMSHLISQSSAPSPSAHPPASSPNLHEHVTLIQNGSASDPSPRSAASPPVSDHISPVTRQQRYNVRFAANYTSANMPPTQRPRPSPPLPAVSAPAEHVEPPPMSRIEPPAPRVEQPASRVERMPIPDARAMILGQGQRRVEPPSHSNTDVPTQPAERCPGCLDVYTAPSPPAWVQQPPAKDAMDYAKATAEFFARKSENDKIAEDDHERWKQKHASCRVKVPSDAGHDFNPLTNTGATNGSSNKRKDDRQHEESARSRRYPFDNSTTSAPPVRPTAPI</sequence>
<dbReference type="VEuPathDB" id="FungiDB:JI435_038080"/>
<gene>
    <name evidence="2" type="ORF">JI435_038080</name>
</gene>
<evidence type="ECO:0000256" key="1">
    <source>
        <dbReference type="SAM" id="MobiDB-lite"/>
    </source>
</evidence>
<feature type="compositionally biased region" description="Basic and acidic residues" evidence="1">
    <location>
        <begin position="447"/>
        <end position="459"/>
    </location>
</feature>
<keyword evidence="3" id="KW-1185">Reference proteome</keyword>
<feature type="compositionally biased region" description="Low complexity" evidence="1">
    <location>
        <begin position="94"/>
        <end position="133"/>
    </location>
</feature>
<feature type="compositionally biased region" description="Pro residues" evidence="1">
    <location>
        <begin position="282"/>
        <end position="292"/>
    </location>
</feature>
<organism evidence="2 3">
    <name type="scientific">Phaeosphaeria nodorum (strain SN15 / ATCC MYA-4574 / FGSC 10173)</name>
    <name type="common">Glume blotch fungus</name>
    <name type="synonym">Parastagonospora nodorum</name>
    <dbReference type="NCBI Taxonomy" id="321614"/>
    <lineage>
        <taxon>Eukaryota</taxon>
        <taxon>Fungi</taxon>
        <taxon>Dikarya</taxon>
        <taxon>Ascomycota</taxon>
        <taxon>Pezizomycotina</taxon>
        <taxon>Dothideomycetes</taxon>
        <taxon>Pleosporomycetidae</taxon>
        <taxon>Pleosporales</taxon>
        <taxon>Pleosporineae</taxon>
        <taxon>Phaeosphaeriaceae</taxon>
        <taxon>Parastagonospora</taxon>
    </lineage>
</organism>
<feature type="compositionally biased region" description="Basic and acidic residues" evidence="1">
    <location>
        <begin position="139"/>
        <end position="148"/>
    </location>
</feature>
<protein>
    <submittedName>
        <fullName evidence="2">Uncharacterized protein</fullName>
    </submittedName>
</protein>
<evidence type="ECO:0000313" key="3">
    <source>
        <dbReference type="Proteomes" id="UP000663193"/>
    </source>
</evidence>